<feature type="compositionally biased region" description="Polar residues" evidence="1">
    <location>
        <begin position="99"/>
        <end position="114"/>
    </location>
</feature>
<proteinExistence type="predicted"/>
<dbReference type="EMBL" id="JBHUFZ010000016">
    <property type="protein sequence ID" value="MFD1889926.1"/>
    <property type="molecule type" value="Genomic_DNA"/>
</dbReference>
<evidence type="ECO:0000256" key="1">
    <source>
        <dbReference type="SAM" id="MobiDB-lite"/>
    </source>
</evidence>
<gene>
    <name evidence="2" type="ORF">ACFSCS_06950</name>
</gene>
<reference evidence="3" key="1">
    <citation type="journal article" date="2019" name="Int. J. Syst. Evol. Microbiol.">
        <title>The Global Catalogue of Microorganisms (GCM) 10K type strain sequencing project: providing services to taxonomists for standard genome sequencing and annotation.</title>
        <authorList>
            <consortium name="The Broad Institute Genomics Platform"/>
            <consortium name="The Broad Institute Genome Sequencing Center for Infectious Disease"/>
            <person name="Wu L."/>
            <person name="Ma J."/>
        </authorList>
    </citation>
    <scope>NUCLEOTIDE SEQUENCE [LARGE SCALE GENOMIC DNA]</scope>
    <source>
        <strain evidence="3">CAIM 431</strain>
    </source>
</reference>
<dbReference type="RefSeq" id="WP_343872850.1">
    <property type="nucleotide sequence ID" value="NZ_BAAAIX010000013.1"/>
</dbReference>
<protein>
    <submittedName>
        <fullName evidence="2">Uncharacterized protein</fullName>
    </submittedName>
</protein>
<dbReference type="PROSITE" id="PS51257">
    <property type="entry name" value="PROKAR_LIPOPROTEIN"/>
    <property type="match status" value="1"/>
</dbReference>
<organism evidence="2 3">
    <name type="scientific">Luteococcus peritonei</name>
    <dbReference type="NCBI Taxonomy" id="88874"/>
    <lineage>
        <taxon>Bacteria</taxon>
        <taxon>Bacillati</taxon>
        <taxon>Actinomycetota</taxon>
        <taxon>Actinomycetes</taxon>
        <taxon>Propionibacteriales</taxon>
        <taxon>Propionibacteriaceae</taxon>
        <taxon>Luteococcus</taxon>
    </lineage>
</organism>
<comment type="caution">
    <text evidence="2">The sequence shown here is derived from an EMBL/GenBank/DDBJ whole genome shotgun (WGS) entry which is preliminary data.</text>
</comment>
<feature type="region of interest" description="Disordered" evidence="1">
    <location>
        <begin position="90"/>
        <end position="114"/>
    </location>
</feature>
<sequence length="114" mass="11769">MASTPTRRGAPMTLITLAGVLALCACGGMTPPMPEPTPDPDALVAVTSQGNQGAVREVLVRQSGEASWRLECGGRGELAWSIGVERGTIDGQGGEMTCPGTTVGRTSSWLRGTR</sequence>
<evidence type="ECO:0000313" key="3">
    <source>
        <dbReference type="Proteomes" id="UP001597326"/>
    </source>
</evidence>
<evidence type="ECO:0000313" key="2">
    <source>
        <dbReference type="EMBL" id="MFD1889926.1"/>
    </source>
</evidence>
<dbReference type="Proteomes" id="UP001597326">
    <property type="component" value="Unassembled WGS sequence"/>
</dbReference>
<accession>A0ABW4RUG9</accession>
<name>A0ABW4RUG9_9ACTN</name>
<keyword evidence="3" id="KW-1185">Reference proteome</keyword>